<reference evidence="6" key="1">
    <citation type="submission" date="2023-04" db="EMBL/GenBank/DDBJ databases">
        <title>Novel strain of Lactilactobacillus sakei and use thereof.</title>
        <authorList>
            <person name="Kim S.Y."/>
        </authorList>
    </citation>
    <scope>NUCLEOTIDE SEQUENCE</scope>
    <source>
        <strain evidence="6">HUP1</strain>
    </source>
</reference>
<sequence length="221" mass="24930">MDERVTQYRDAVYEQVVKVGKSLGNVTRLRILDLLVQGPKTVENIANIIGLSVATTSRNLQILKRANLVTIERNKNFMTYRLVSEQIKQLVTLLVTVAEQSQPELVAVQTIFKQQTGSPQTLTIQALKAKLGASSTYLIDLRPHDEYAAQHLPGAHNIPYDELPQYFTELPRDREIVVYCRGRLCAYANVASQELHDAGFKVATFNQSVWEWSQVMPGQTD</sequence>
<name>A0AAF0GN49_LATSK</name>
<evidence type="ECO:0000256" key="3">
    <source>
        <dbReference type="ARBA" id="ARBA00023163"/>
    </source>
</evidence>
<evidence type="ECO:0000313" key="7">
    <source>
        <dbReference type="Proteomes" id="UP001179858"/>
    </source>
</evidence>
<dbReference type="RefSeq" id="WP_280103036.1">
    <property type="nucleotide sequence ID" value="NZ_CP122959.1"/>
</dbReference>
<dbReference type="InterPro" id="IPR012318">
    <property type="entry name" value="HTH_CRP"/>
</dbReference>
<keyword evidence="2" id="KW-0238">DNA-binding</keyword>
<dbReference type="PANTHER" id="PTHR43132:SF8">
    <property type="entry name" value="HTH-TYPE TRANSCRIPTIONAL REGULATOR KMTR"/>
    <property type="match status" value="1"/>
</dbReference>
<proteinExistence type="predicted"/>
<dbReference type="NCBIfam" id="NF033788">
    <property type="entry name" value="HTH_metalloreg"/>
    <property type="match status" value="1"/>
</dbReference>
<dbReference type="InterPro" id="IPR051011">
    <property type="entry name" value="Metal_resp_trans_reg"/>
</dbReference>
<dbReference type="InterPro" id="IPR036388">
    <property type="entry name" value="WH-like_DNA-bd_sf"/>
</dbReference>
<dbReference type="Gene3D" id="1.10.10.10">
    <property type="entry name" value="Winged helix-like DNA-binding domain superfamily/Winged helix DNA-binding domain"/>
    <property type="match status" value="1"/>
</dbReference>
<evidence type="ECO:0000259" key="4">
    <source>
        <dbReference type="PROSITE" id="PS50206"/>
    </source>
</evidence>
<keyword evidence="3" id="KW-0804">Transcription</keyword>
<dbReference type="CDD" id="cd00158">
    <property type="entry name" value="RHOD"/>
    <property type="match status" value="1"/>
</dbReference>
<evidence type="ECO:0000256" key="2">
    <source>
        <dbReference type="ARBA" id="ARBA00023125"/>
    </source>
</evidence>
<dbReference type="InterPro" id="IPR036873">
    <property type="entry name" value="Rhodanese-like_dom_sf"/>
</dbReference>
<evidence type="ECO:0000259" key="5">
    <source>
        <dbReference type="PROSITE" id="PS50987"/>
    </source>
</evidence>
<dbReference type="InterPro" id="IPR036390">
    <property type="entry name" value="WH_DNA-bd_sf"/>
</dbReference>
<gene>
    <name evidence="6" type="ORF">QBD03_01265</name>
</gene>
<dbReference type="CDD" id="cd00090">
    <property type="entry name" value="HTH_ARSR"/>
    <property type="match status" value="1"/>
</dbReference>
<protein>
    <submittedName>
        <fullName evidence="6">Metalloregulator ArsR/SmtB family transcription factor</fullName>
    </submittedName>
</protein>
<dbReference type="Pfam" id="PF01022">
    <property type="entry name" value="HTH_5"/>
    <property type="match status" value="1"/>
</dbReference>
<dbReference type="GO" id="GO:0003677">
    <property type="term" value="F:DNA binding"/>
    <property type="evidence" value="ECO:0007669"/>
    <property type="project" value="UniProtKB-KW"/>
</dbReference>
<dbReference type="AlphaFoldDB" id="A0AAF0GN49"/>
<dbReference type="PANTHER" id="PTHR43132">
    <property type="entry name" value="ARSENICAL RESISTANCE OPERON REPRESSOR ARSR-RELATED"/>
    <property type="match status" value="1"/>
</dbReference>
<feature type="domain" description="Rhodanese" evidence="4">
    <location>
        <begin position="132"/>
        <end position="221"/>
    </location>
</feature>
<accession>A0AAF0GN49</accession>
<organism evidence="6 7">
    <name type="scientific">Latilactobacillus sakei</name>
    <name type="common">Lactobacillus sakei</name>
    <dbReference type="NCBI Taxonomy" id="1599"/>
    <lineage>
        <taxon>Bacteria</taxon>
        <taxon>Bacillati</taxon>
        <taxon>Bacillota</taxon>
        <taxon>Bacilli</taxon>
        <taxon>Lactobacillales</taxon>
        <taxon>Lactobacillaceae</taxon>
        <taxon>Latilactobacillus</taxon>
    </lineage>
</organism>
<evidence type="ECO:0000256" key="1">
    <source>
        <dbReference type="ARBA" id="ARBA00023015"/>
    </source>
</evidence>
<evidence type="ECO:0000313" key="6">
    <source>
        <dbReference type="EMBL" id="WGI19405.1"/>
    </source>
</evidence>
<dbReference type="SUPFAM" id="SSF52821">
    <property type="entry name" value="Rhodanese/Cell cycle control phosphatase"/>
    <property type="match status" value="1"/>
</dbReference>
<dbReference type="GO" id="GO:0003700">
    <property type="term" value="F:DNA-binding transcription factor activity"/>
    <property type="evidence" value="ECO:0007669"/>
    <property type="project" value="InterPro"/>
</dbReference>
<dbReference type="InterPro" id="IPR001763">
    <property type="entry name" value="Rhodanese-like_dom"/>
</dbReference>
<dbReference type="InterPro" id="IPR011991">
    <property type="entry name" value="ArsR-like_HTH"/>
</dbReference>
<dbReference type="SUPFAM" id="SSF46785">
    <property type="entry name" value="Winged helix' DNA-binding domain"/>
    <property type="match status" value="1"/>
</dbReference>
<dbReference type="EMBL" id="CP122959">
    <property type="protein sequence ID" value="WGI19405.1"/>
    <property type="molecule type" value="Genomic_DNA"/>
</dbReference>
<dbReference type="PROSITE" id="PS50206">
    <property type="entry name" value="RHODANESE_3"/>
    <property type="match status" value="1"/>
</dbReference>
<keyword evidence="1" id="KW-0805">Transcription regulation</keyword>
<dbReference type="SMART" id="SM00450">
    <property type="entry name" value="RHOD"/>
    <property type="match status" value="1"/>
</dbReference>
<dbReference type="SMART" id="SM00419">
    <property type="entry name" value="HTH_CRP"/>
    <property type="match status" value="1"/>
</dbReference>
<dbReference type="Proteomes" id="UP001179858">
    <property type="component" value="Chromosome"/>
</dbReference>
<dbReference type="InterPro" id="IPR001845">
    <property type="entry name" value="HTH_ArsR_DNA-bd_dom"/>
</dbReference>
<dbReference type="Gene3D" id="3.40.250.10">
    <property type="entry name" value="Rhodanese-like domain"/>
    <property type="match status" value="1"/>
</dbReference>
<feature type="domain" description="HTH arsR-type" evidence="5">
    <location>
        <begin position="8"/>
        <end position="102"/>
    </location>
</feature>
<dbReference type="Pfam" id="PF00581">
    <property type="entry name" value="Rhodanese"/>
    <property type="match status" value="1"/>
</dbReference>
<dbReference type="PROSITE" id="PS50987">
    <property type="entry name" value="HTH_ARSR_2"/>
    <property type="match status" value="1"/>
</dbReference>
<dbReference type="SMART" id="SM00418">
    <property type="entry name" value="HTH_ARSR"/>
    <property type="match status" value="1"/>
</dbReference>